<evidence type="ECO:0000313" key="7">
    <source>
        <dbReference type="EMBL" id="CAB4685472.1"/>
    </source>
</evidence>
<dbReference type="GO" id="GO:0003677">
    <property type="term" value="F:DNA binding"/>
    <property type="evidence" value="ECO:0007669"/>
    <property type="project" value="UniProtKB-KW"/>
</dbReference>
<evidence type="ECO:0000313" key="8">
    <source>
        <dbReference type="EMBL" id="CAB4859841.1"/>
    </source>
</evidence>
<evidence type="ECO:0000256" key="1">
    <source>
        <dbReference type="ARBA" id="ARBA00023015"/>
    </source>
</evidence>
<dbReference type="CDD" id="cd00090">
    <property type="entry name" value="HTH_ARSR"/>
    <property type="match status" value="1"/>
</dbReference>
<evidence type="ECO:0000259" key="4">
    <source>
        <dbReference type="PROSITE" id="PS51077"/>
    </source>
</evidence>
<dbReference type="GO" id="GO:0003700">
    <property type="term" value="F:DNA-binding transcription factor activity"/>
    <property type="evidence" value="ECO:0007669"/>
    <property type="project" value="TreeGrafter"/>
</dbReference>
<dbReference type="SUPFAM" id="SSF55781">
    <property type="entry name" value="GAF domain-like"/>
    <property type="match status" value="1"/>
</dbReference>
<dbReference type="Pfam" id="PF01614">
    <property type="entry name" value="IclR_C"/>
    <property type="match status" value="1"/>
</dbReference>
<organism evidence="7">
    <name type="scientific">freshwater metagenome</name>
    <dbReference type="NCBI Taxonomy" id="449393"/>
    <lineage>
        <taxon>unclassified sequences</taxon>
        <taxon>metagenomes</taxon>
        <taxon>ecological metagenomes</taxon>
    </lineage>
</organism>
<dbReference type="InterPro" id="IPR036390">
    <property type="entry name" value="WH_DNA-bd_sf"/>
</dbReference>
<dbReference type="InterPro" id="IPR050707">
    <property type="entry name" value="HTH_MetabolicPath_Reg"/>
</dbReference>
<sequence length="256" mass="28277">MQASKKRDEVGVLSKSMNILVCLAESKLSVVELFERTGISKPTIYRILKTFESGGFVTREQANRKYILGPALIGLGRATRNSSELIRNVRPALRELRDKYNETINLGVLSHGKIIYLDTLESAQRLRITVPISNEDNCHTTALGKAILSALPDEVAIKKIVELNLPIRTTNTLNSQEKLLKAIRKSRSLGYAIDNEEDEIGFRCVAAPILNQIGYPIGAISITASTARTTLQDFAKIGNHLIAVCSDLKKTIPTYL</sequence>
<protein>
    <submittedName>
        <fullName evidence="7">Unannotated protein</fullName>
    </submittedName>
</protein>
<dbReference type="EMBL" id="CAEZXH010000046">
    <property type="protein sequence ID" value="CAB4685472.1"/>
    <property type="molecule type" value="Genomic_DNA"/>
</dbReference>
<name>A0A6J6NGW1_9ZZZZ</name>
<feature type="domain" description="IclR-ED" evidence="5">
    <location>
        <begin position="71"/>
        <end position="254"/>
    </location>
</feature>
<dbReference type="AlphaFoldDB" id="A0A6J6NGW1"/>
<dbReference type="PROSITE" id="PS51078">
    <property type="entry name" value="ICLR_ED"/>
    <property type="match status" value="1"/>
</dbReference>
<dbReference type="PANTHER" id="PTHR30136:SF24">
    <property type="entry name" value="HTH-TYPE TRANSCRIPTIONAL REPRESSOR ALLR"/>
    <property type="match status" value="1"/>
</dbReference>
<keyword evidence="2" id="KW-0238">DNA-binding</keyword>
<dbReference type="Gene3D" id="1.10.10.10">
    <property type="entry name" value="Winged helix-like DNA-binding domain superfamily/Winged helix DNA-binding domain"/>
    <property type="match status" value="1"/>
</dbReference>
<feature type="domain" description="HTH iclR-type" evidence="4">
    <location>
        <begin position="10"/>
        <end position="70"/>
    </location>
</feature>
<evidence type="ECO:0000256" key="3">
    <source>
        <dbReference type="ARBA" id="ARBA00023163"/>
    </source>
</evidence>
<evidence type="ECO:0000259" key="5">
    <source>
        <dbReference type="PROSITE" id="PS51078"/>
    </source>
</evidence>
<accession>A0A6J6NGW1</accession>
<dbReference type="PANTHER" id="PTHR30136">
    <property type="entry name" value="HELIX-TURN-HELIX TRANSCRIPTIONAL REGULATOR, ICLR FAMILY"/>
    <property type="match status" value="1"/>
</dbReference>
<dbReference type="SMART" id="SM00346">
    <property type="entry name" value="HTH_ICLR"/>
    <property type="match status" value="1"/>
</dbReference>
<dbReference type="EMBL" id="CAFBLI010000017">
    <property type="protein sequence ID" value="CAB4859841.1"/>
    <property type="molecule type" value="Genomic_DNA"/>
</dbReference>
<proteinExistence type="predicted"/>
<reference evidence="7" key="1">
    <citation type="submission" date="2020-05" db="EMBL/GenBank/DDBJ databases">
        <authorList>
            <person name="Chiriac C."/>
            <person name="Salcher M."/>
            <person name="Ghai R."/>
            <person name="Kavagutti S V."/>
        </authorList>
    </citation>
    <scope>NUCLEOTIDE SEQUENCE</scope>
</reference>
<dbReference type="EMBL" id="CAEZUJ010000012">
    <property type="protein sequence ID" value="CAB4596024.1"/>
    <property type="molecule type" value="Genomic_DNA"/>
</dbReference>
<dbReference type="InterPro" id="IPR011991">
    <property type="entry name" value="ArsR-like_HTH"/>
</dbReference>
<evidence type="ECO:0000313" key="6">
    <source>
        <dbReference type="EMBL" id="CAB4596024.1"/>
    </source>
</evidence>
<dbReference type="InterPro" id="IPR029016">
    <property type="entry name" value="GAF-like_dom_sf"/>
</dbReference>
<evidence type="ECO:0000256" key="2">
    <source>
        <dbReference type="ARBA" id="ARBA00023125"/>
    </source>
</evidence>
<keyword evidence="1" id="KW-0805">Transcription regulation</keyword>
<dbReference type="Pfam" id="PF09339">
    <property type="entry name" value="HTH_IclR"/>
    <property type="match status" value="1"/>
</dbReference>
<gene>
    <name evidence="6" type="ORF">UFOPK1811_00473</name>
    <name evidence="7" type="ORF">UFOPK2360_00833</name>
    <name evidence="8" type="ORF">UFOPK3306_00357</name>
</gene>
<dbReference type="InterPro" id="IPR036388">
    <property type="entry name" value="WH-like_DNA-bd_sf"/>
</dbReference>
<dbReference type="Gene3D" id="3.30.450.40">
    <property type="match status" value="1"/>
</dbReference>
<dbReference type="InterPro" id="IPR014757">
    <property type="entry name" value="Tscrpt_reg_IclR_C"/>
</dbReference>
<dbReference type="PROSITE" id="PS51077">
    <property type="entry name" value="HTH_ICLR"/>
    <property type="match status" value="1"/>
</dbReference>
<dbReference type="GO" id="GO:0045892">
    <property type="term" value="P:negative regulation of DNA-templated transcription"/>
    <property type="evidence" value="ECO:0007669"/>
    <property type="project" value="TreeGrafter"/>
</dbReference>
<dbReference type="InterPro" id="IPR005471">
    <property type="entry name" value="Tscrpt_reg_IclR_N"/>
</dbReference>
<dbReference type="SUPFAM" id="SSF46785">
    <property type="entry name" value="Winged helix' DNA-binding domain"/>
    <property type="match status" value="1"/>
</dbReference>
<keyword evidence="3" id="KW-0804">Transcription</keyword>